<dbReference type="PROSITE" id="PS00301">
    <property type="entry name" value="G_TR_1"/>
    <property type="match status" value="1"/>
</dbReference>
<evidence type="ECO:0000256" key="4">
    <source>
        <dbReference type="ARBA" id="ARBA00022842"/>
    </source>
</evidence>
<evidence type="ECO:0000256" key="6">
    <source>
        <dbReference type="ARBA" id="ARBA00023134"/>
    </source>
</evidence>
<keyword evidence="13" id="KW-1185">Reference proteome</keyword>
<dbReference type="PROSITE" id="PS51722">
    <property type="entry name" value="G_TR_2"/>
    <property type="match status" value="1"/>
</dbReference>
<dbReference type="RefSeq" id="WP_348395720.1">
    <property type="nucleotide sequence ID" value="NZ_CP136600.1"/>
</dbReference>
<dbReference type="InterPro" id="IPR004161">
    <property type="entry name" value="EFTu-like_2"/>
</dbReference>
<dbReference type="InterPro" id="IPR004160">
    <property type="entry name" value="Transl_elong_EFTu/EF1A_C"/>
</dbReference>
<comment type="subcellular location">
    <subcellularLocation>
        <location evidence="8">Cytoplasm</location>
    </subcellularLocation>
</comment>
<dbReference type="NCBIfam" id="TIGR00231">
    <property type="entry name" value="small_GTP"/>
    <property type="match status" value="1"/>
</dbReference>
<comment type="catalytic activity">
    <reaction evidence="8">
        <text>GTP + H2O = GDP + phosphate + H(+)</text>
        <dbReference type="Rhea" id="RHEA:19669"/>
        <dbReference type="ChEBI" id="CHEBI:15377"/>
        <dbReference type="ChEBI" id="CHEBI:15378"/>
        <dbReference type="ChEBI" id="CHEBI:37565"/>
        <dbReference type="ChEBI" id="CHEBI:43474"/>
        <dbReference type="ChEBI" id="CHEBI:58189"/>
        <dbReference type="EC" id="3.6.5.3"/>
    </reaction>
</comment>
<evidence type="ECO:0000256" key="2">
    <source>
        <dbReference type="ARBA" id="ARBA00022741"/>
    </source>
</evidence>
<organism evidence="11 13">
    <name type="scientific">Thalassotalea fonticola</name>
    <dbReference type="NCBI Taxonomy" id="3065649"/>
    <lineage>
        <taxon>Bacteria</taxon>
        <taxon>Pseudomonadati</taxon>
        <taxon>Pseudomonadota</taxon>
        <taxon>Gammaproteobacteria</taxon>
        <taxon>Alteromonadales</taxon>
        <taxon>Colwelliaceae</taxon>
        <taxon>Thalassotalea</taxon>
    </lineage>
</organism>
<dbReference type="InterPro" id="IPR000795">
    <property type="entry name" value="T_Tr_GTP-bd_dom"/>
</dbReference>
<dbReference type="SUPFAM" id="SSF50465">
    <property type="entry name" value="EF-Tu/eEF-1alpha/eIF2-gamma C-terminal domain"/>
    <property type="match status" value="1"/>
</dbReference>
<feature type="binding site" evidence="8">
    <location>
        <begin position="19"/>
        <end position="26"/>
    </location>
    <ligand>
        <name>GTP</name>
        <dbReference type="ChEBI" id="CHEBI:37565"/>
    </ligand>
</feature>
<dbReference type="NCBIfam" id="NF009372">
    <property type="entry name" value="PRK12735.1"/>
    <property type="match status" value="1"/>
</dbReference>
<dbReference type="CDD" id="cd03707">
    <property type="entry name" value="EFTU_III"/>
    <property type="match status" value="1"/>
</dbReference>
<dbReference type="CDD" id="cd01884">
    <property type="entry name" value="EF_Tu"/>
    <property type="match status" value="1"/>
</dbReference>
<feature type="binding site" evidence="8">
    <location>
        <begin position="136"/>
        <end position="139"/>
    </location>
    <ligand>
        <name>GTP</name>
        <dbReference type="ChEBI" id="CHEBI:37565"/>
    </ligand>
</feature>
<reference evidence="11 13" key="1">
    <citation type="submission" date="2023-09" db="EMBL/GenBank/DDBJ databases">
        <authorList>
            <person name="Qi X."/>
        </authorList>
    </citation>
    <scope>NUCLEOTIDE SEQUENCE [LARGE SCALE GENOMIC DNA]</scope>
    <source>
        <strain evidence="11 13">S1-1</strain>
    </source>
</reference>
<evidence type="ECO:0000256" key="3">
    <source>
        <dbReference type="ARBA" id="ARBA00022768"/>
    </source>
</evidence>
<sequence>MAKEKFERSKPHVNVGTIGHVDHGKTTLTAAISAVLTKVHGGEVKDFAQIDNAPEERERGITINTSHIEYDTDSRHYAHVDCPGHADYVKNMITGAAQMDGAILVVAATDGPMPQTREHILLSRQVGVPFIIVFMNKCDMVDDEELLELVEMEVRELLSEYDFPGDDLPVIQGSALGALQGEAKWEEKVVELADALDSYIPEPERAIDGDFILPIEDVFSIQGRGTVVTGRVERGIVKVGDEVAIVGIKDTTLTTCTGVEMFRKLLDEGRAGENCGVLLRGTKREDVQRGQVLCKPGSVNPHTKFESEVYVLSKDEGGRHTPFFKGYRPQFYFRTTDITGAVELPEGVEMVMPGDNLKFVVELINPIAMEEGLRFAIREGGRTVGAGVVSKIID</sequence>
<protein>
    <recommendedName>
        <fullName evidence="7 8">Elongation factor Tu</fullName>
        <shortName evidence="8">EF-Tu</shortName>
        <ecNumber evidence="8">3.6.5.3</ecNumber>
    </recommendedName>
</protein>
<evidence type="ECO:0000256" key="1">
    <source>
        <dbReference type="ARBA" id="ARBA00022723"/>
    </source>
</evidence>
<evidence type="ECO:0000313" key="13">
    <source>
        <dbReference type="Proteomes" id="UP001301442"/>
    </source>
</evidence>
<dbReference type="PRINTS" id="PR00315">
    <property type="entry name" value="ELONGATNFCT"/>
</dbReference>
<dbReference type="NCBIfam" id="NF009373">
    <property type="entry name" value="PRK12736.1"/>
    <property type="match status" value="1"/>
</dbReference>
<dbReference type="InterPro" id="IPR009001">
    <property type="entry name" value="Transl_elong_EF1A/Init_IF2_C"/>
</dbReference>
<accession>A0ABZ0GN05</accession>
<keyword evidence="4 8" id="KW-0460">Magnesium</keyword>
<dbReference type="Gene3D" id="2.40.30.10">
    <property type="entry name" value="Translation factors"/>
    <property type="match status" value="2"/>
</dbReference>
<dbReference type="InterPro" id="IPR050055">
    <property type="entry name" value="EF-Tu_GTPase"/>
</dbReference>
<keyword evidence="3 8" id="KW-0251">Elongation factor</keyword>
<dbReference type="Pfam" id="PF00009">
    <property type="entry name" value="GTP_EFTU"/>
    <property type="match status" value="1"/>
</dbReference>
<evidence type="ECO:0000313" key="12">
    <source>
        <dbReference type="EMBL" id="WOH36939.1"/>
    </source>
</evidence>
<dbReference type="PANTHER" id="PTHR43721">
    <property type="entry name" value="ELONGATION FACTOR TU-RELATED"/>
    <property type="match status" value="1"/>
</dbReference>
<dbReference type="Gene3D" id="3.40.50.300">
    <property type="entry name" value="P-loop containing nucleotide triphosphate hydrolases"/>
    <property type="match status" value="1"/>
</dbReference>
<dbReference type="NCBIfam" id="NF000766">
    <property type="entry name" value="PRK00049.1"/>
    <property type="match status" value="1"/>
</dbReference>
<name>A0ABZ0GN05_9GAMM</name>
<dbReference type="EMBL" id="CP136600">
    <property type="protein sequence ID" value="WOH36939.1"/>
    <property type="molecule type" value="Genomic_DNA"/>
</dbReference>
<dbReference type="EMBL" id="CP136600">
    <property type="protein sequence ID" value="WOH36910.1"/>
    <property type="molecule type" value="Genomic_DNA"/>
</dbReference>
<dbReference type="InterPro" id="IPR009000">
    <property type="entry name" value="Transl_B-barrel_sf"/>
</dbReference>
<feature type="binding site" evidence="8">
    <location>
        <position position="26"/>
    </location>
    <ligand>
        <name>Mg(2+)</name>
        <dbReference type="ChEBI" id="CHEBI:18420"/>
    </ligand>
</feature>
<dbReference type="NCBIfam" id="TIGR00485">
    <property type="entry name" value="EF-Tu"/>
    <property type="match status" value="1"/>
</dbReference>
<dbReference type="InterPro" id="IPR033720">
    <property type="entry name" value="EFTU_2"/>
</dbReference>
<dbReference type="SUPFAM" id="SSF50447">
    <property type="entry name" value="Translation proteins"/>
    <property type="match status" value="1"/>
</dbReference>
<gene>
    <name evidence="8 11" type="primary">tuf</name>
    <name evidence="10" type="ORF">RI844_16280</name>
    <name evidence="11" type="ORF">RI844_16350</name>
    <name evidence="12" type="ORF">RI844_16430</name>
</gene>
<dbReference type="Proteomes" id="UP001301442">
    <property type="component" value="Chromosome"/>
</dbReference>
<evidence type="ECO:0000256" key="8">
    <source>
        <dbReference type="HAMAP-Rule" id="MF_00118"/>
    </source>
</evidence>
<dbReference type="InterPro" id="IPR004541">
    <property type="entry name" value="Transl_elong_EFTu/EF1A_bac/org"/>
</dbReference>
<dbReference type="InterPro" id="IPR041709">
    <property type="entry name" value="EF-Tu_GTP-bd"/>
</dbReference>
<keyword evidence="5 8" id="KW-0648">Protein biosynthesis</keyword>
<keyword evidence="8" id="KW-0963">Cytoplasm</keyword>
<evidence type="ECO:0000313" key="10">
    <source>
        <dbReference type="EMBL" id="WOH36910.1"/>
    </source>
</evidence>
<reference evidence="11" key="2">
    <citation type="journal article" date="2024" name="Int. J. Syst. Evol. Microbiol.">
        <title>Thalassotalea psychrophila sp. nov., Thalassotalea nanhaiensis sp. nov. and Thalassotalea fonticola sp. nov., three psychrophilic bacteria isolated from deep-sea sediment.</title>
        <authorList>
            <person name="Li A.Q."/>
            <person name="Qi X.Q."/>
            <person name="Zhang C."/>
            <person name="Huang X.G."/>
            <person name="Wen D.Y."/>
            <person name="Li X.G."/>
            <person name="Zhang W.J."/>
        </authorList>
    </citation>
    <scope>NUCLEOTIDE SEQUENCE</scope>
    <source>
        <strain evidence="11">S1-1</strain>
    </source>
</reference>
<feature type="domain" description="Tr-type G" evidence="9">
    <location>
        <begin position="10"/>
        <end position="204"/>
    </location>
</feature>
<dbReference type="InterPro" id="IPR031157">
    <property type="entry name" value="G_TR_CS"/>
</dbReference>
<comment type="similarity">
    <text evidence="8">Belongs to the TRAFAC class translation factor GTPase superfamily. Classic translation factor GTPase family. EF-Tu/EF-1A subfamily.</text>
</comment>
<keyword evidence="2 8" id="KW-0547">Nucleotide-binding</keyword>
<dbReference type="CDD" id="cd03697">
    <property type="entry name" value="EFTU_II"/>
    <property type="match status" value="1"/>
</dbReference>
<dbReference type="PANTHER" id="PTHR43721:SF22">
    <property type="entry name" value="ELONGATION FACTOR TU, MITOCHONDRIAL"/>
    <property type="match status" value="1"/>
</dbReference>
<evidence type="ECO:0000259" key="9">
    <source>
        <dbReference type="PROSITE" id="PS51722"/>
    </source>
</evidence>
<evidence type="ECO:0000256" key="5">
    <source>
        <dbReference type="ARBA" id="ARBA00022917"/>
    </source>
</evidence>
<dbReference type="InterPro" id="IPR027417">
    <property type="entry name" value="P-loop_NTPase"/>
</dbReference>
<proteinExistence type="inferred from homology"/>
<comment type="function">
    <text evidence="8">GTP hydrolase that promotes the GTP-dependent binding of aminoacyl-tRNA to the A-site of ribosomes during protein biosynthesis.</text>
</comment>
<keyword evidence="8" id="KW-0378">Hydrolase</keyword>
<dbReference type="SUPFAM" id="SSF52540">
    <property type="entry name" value="P-loop containing nucleoside triphosphate hydrolases"/>
    <property type="match status" value="1"/>
</dbReference>
<dbReference type="InterPro" id="IPR005225">
    <property type="entry name" value="Small_GTP-bd"/>
</dbReference>
<evidence type="ECO:0000256" key="7">
    <source>
        <dbReference type="ARBA" id="ARBA00029554"/>
    </source>
</evidence>
<keyword evidence="6 8" id="KW-0342">GTP-binding</keyword>
<comment type="subunit">
    <text evidence="8">Monomer.</text>
</comment>
<dbReference type="GO" id="GO:0003746">
    <property type="term" value="F:translation elongation factor activity"/>
    <property type="evidence" value="ECO:0007669"/>
    <property type="project" value="UniProtKB-KW"/>
</dbReference>
<dbReference type="HAMAP" id="MF_00118_B">
    <property type="entry name" value="EF_Tu_B"/>
    <property type="match status" value="1"/>
</dbReference>
<keyword evidence="1 8" id="KW-0479">Metal-binding</keyword>
<dbReference type="Pfam" id="PF03144">
    <property type="entry name" value="GTP_EFTU_D2"/>
    <property type="match status" value="1"/>
</dbReference>
<evidence type="ECO:0000313" key="11">
    <source>
        <dbReference type="EMBL" id="WOH36923.1"/>
    </source>
</evidence>
<dbReference type="EC" id="3.6.5.3" evidence="8"/>
<feature type="binding site" evidence="8">
    <location>
        <begin position="81"/>
        <end position="85"/>
    </location>
    <ligand>
        <name>GTP</name>
        <dbReference type="ChEBI" id="CHEBI:37565"/>
    </ligand>
</feature>
<dbReference type="EMBL" id="CP136600">
    <property type="protein sequence ID" value="WOH36923.1"/>
    <property type="molecule type" value="Genomic_DNA"/>
</dbReference>
<dbReference type="Pfam" id="PF03143">
    <property type="entry name" value="GTP_EFTU_D3"/>
    <property type="match status" value="1"/>
</dbReference>